<organism evidence="2 3">
    <name type="scientific">Prauserella flavalba</name>
    <dbReference type="NCBI Taxonomy" id="1477506"/>
    <lineage>
        <taxon>Bacteria</taxon>
        <taxon>Bacillati</taxon>
        <taxon>Actinomycetota</taxon>
        <taxon>Actinomycetes</taxon>
        <taxon>Pseudonocardiales</taxon>
        <taxon>Pseudonocardiaceae</taxon>
        <taxon>Prauserella</taxon>
    </lineage>
</organism>
<sequence length="186" mass="20365">MPEQTWPQNPATPVIEYRSGRWAFIGGLAMCVFFGLVALFPEVGSPSGSSKSKNLSPTAASFLFGALALGGLLIMVGSVPRTHRFVVDGRGLRWWAGRKSDLIEWEEVRAVRGQEPRPPVKGDPNSKAVRSALVFTPVDRHFATRHAALLKPPPTAGLEVELKLPNIATVRQLTQEIARVRPDLLH</sequence>
<accession>A0A318LFW2</accession>
<keyword evidence="1" id="KW-1133">Transmembrane helix</keyword>
<keyword evidence="3" id="KW-1185">Reference proteome</keyword>
<proteinExistence type="predicted"/>
<protein>
    <recommendedName>
        <fullName evidence="4">PH domain-containing protein</fullName>
    </recommendedName>
</protein>
<dbReference type="AlphaFoldDB" id="A0A318LFW2"/>
<dbReference type="RefSeq" id="WP_110343860.1">
    <property type="nucleotide sequence ID" value="NZ_MASU01000023.1"/>
</dbReference>
<gene>
    <name evidence="2" type="ORF">BA062_36765</name>
</gene>
<dbReference type="EMBL" id="MASU01000023">
    <property type="protein sequence ID" value="PXY18007.1"/>
    <property type="molecule type" value="Genomic_DNA"/>
</dbReference>
<keyword evidence="1" id="KW-0472">Membrane</keyword>
<name>A0A318LFW2_9PSEU</name>
<evidence type="ECO:0000256" key="1">
    <source>
        <dbReference type="SAM" id="Phobius"/>
    </source>
</evidence>
<comment type="caution">
    <text evidence="2">The sequence shown here is derived from an EMBL/GenBank/DDBJ whole genome shotgun (WGS) entry which is preliminary data.</text>
</comment>
<evidence type="ECO:0008006" key="4">
    <source>
        <dbReference type="Google" id="ProtNLM"/>
    </source>
</evidence>
<dbReference type="Proteomes" id="UP000247892">
    <property type="component" value="Unassembled WGS sequence"/>
</dbReference>
<evidence type="ECO:0000313" key="2">
    <source>
        <dbReference type="EMBL" id="PXY18007.1"/>
    </source>
</evidence>
<dbReference type="OrthoDB" id="3686223at2"/>
<evidence type="ECO:0000313" key="3">
    <source>
        <dbReference type="Proteomes" id="UP000247892"/>
    </source>
</evidence>
<reference evidence="2 3" key="1">
    <citation type="submission" date="2016-07" db="EMBL/GenBank/DDBJ databases">
        <title>Draft genome sequence of Prauserella sp. YIM 121212, isolated from alkaline soil.</title>
        <authorList>
            <person name="Ruckert C."/>
            <person name="Albersmeier A."/>
            <person name="Jiang C.-L."/>
            <person name="Jiang Y."/>
            <person name="Kalinowski J."/>
            <person name="Schneider O."/>
            <person name="Winkler A."/>
            <person name="Zotchev S.B."/>
        </authorList>
    </citation>
    <scope>NUCLEOTIDE SEQUENCE [LARGE SCALE GENOMIC DNA]</scope>
    <source>
        <strain evidence="2 3">YIM 121212</strain>
    </source>
</reference>
<feature type="transmembrane region" description="Helical" evidence="1">
    <location>
        <begin position="21"/>
        <end position="40"/>
    </location>
</feature>
<keyword evidence="1" id="KW-0812">Transmembrane</keyword>
<feature type="transmembrane region" description="Helical" evidence="1">
    <location>
        <begin position="60"/>
        <end position="80"/>
    </location>
</feature>